<evidence type="ECO:0000259" key="7">
    <source>
        <dbReference type="PROSITE" id="PS50048"/>
    </source>
</evidence>
<dbReference type="OrthoDB" id="3163292at2759"/>
<dbReference type="Proteomes" id="UP000191342">
    <property type="component" value="Unassembled WGS sequence"/>
</dbReference>
<dbReference type="PROSITE" id="PS00463">
    <property type="entry name" value="ZN2_CY6_FUNGAL_1"/>
    <property type="match status" value="1"/>
</dbReference>
<dbReference type="GO" id="GO:0005634">
    <property type="term" value="C:nucleus"/>
    <property type="evidence" value="ECO:0007669"/>
    <property type="project" value="UniProtKB-SubCell"/>
</dbReference>
<evidence type="ECO:0000256" key="5">
    <source>
        <dbReference type="ARBA" id="ARBA00023242"/>
    </source>
</evidence>
<feature type="region of interest" description="Disordered" evidence="6">
    <location>
        <begin position="59"/>
        <end position="127"/>
    </location>
</feature>
<dbReference type="CDD" id="cd00067">
    <property type="entry name" value="GAL4"/>
    <property type="match status" value="1"/>
</dbReference>
<comment type="caution">
    <text evidence="8">The sequence shown here is derived from an EMBL/GenBank/DDBJ whole genome shotgun (WGS) entry which is preliminary data.</text>
</comment>
<dbReference type="InterPro" id="IPR051089">
    <property type="entry name" value="prtT"/>
</dbReference>
<comment type="subcellular location">
    <subcellularLocation>
        <location evidence="1">Nucleus</location>
    </subcellularLocation>
</comment>
<dbReference type="InterPro" id="IPR001138">
    <property type="entry name" value="Zn2Cys6_DnaBD"/>
</dbReference>
<dbReference type="PROSITE" id="PS50048">
    <property type="entry name" value="ZN2_CY6_FUNGAL_2"/>
    <property type="match status" value="1"/>
</dbReference>
<dbReference type="PANTHER" id="PTHR31845:SF19">
    <property type="entry name" value="TRANSCRIPTION FACTOR DOMAIN-CONTAINING PROTEIN"/>
    <property type="match status" value="1"/>
</dbReference>
<keyword evidence="2" id="KW-0805">Transcription regulation</keyword>
<dbReference type="Gene3D" id="4.10.240.10">
    <property type="entry name" value="Zn(2)-C6 fungal-type DNA-binding domain"/>
    <property type="match status" value="1"/>
</dbReference>
<dbReference type="SMART" id="SM00066">
    <property type="entry name" value="GAL4"/>
    <property type="match status" value="1"/>
</dbReference>
<keyword evidence="5" id="KW-0539">Nucleus</keyword>
<evidence type="ECO:0000256" key="1">
    <source>
        <dbReference type="ARBA" id="ARBA00004123"/>
    </source>
</evidence>
<evidence type="ECO:0000256" key="4">
    <source>
        <dbReference type="ARBA" id="ARBA00023163"/>
    </source>
</evidence>
<dbReference type="InterPro" id="IPR036864">
    <property type="entry name" value="Zn2-C6_fun-type_DNA-bd_sf"/>
</dbReference>
<accession>A0A1V6SVP1</accession>
<gene>
    <name evidence="8" type="ORF">PENFLA_c023G10178</name>
</gene>
<feature type="region of interest" description="Disordered" evidence="6">
    <location>
        <begin position="709"/>
        <end position="733"/>
    </location>
</feature>
<keyword evidence="4" id="KW-0804">Transcription</keyword>
<evidence type="ECO:0000256" key="3">
    <source>
        <dbReference type="ARBA" id="ARBA00023125"/>
    </source>
</evidence>
<dbReference type="EMBL" id="MLQL01000023">
    <property type="protein sequence ID" value="OQE17794.1"/>
    <property type="molecule type" value="Genomic_DNA"/>
</dbReference>
<dbReference type="CDD" id="cd12148">
    <property type="entry name" value="fungal_TF_MHR"/>
    <property type="match status" value="1"/>
</dbReference>
<sequence>MAPSTDTPTDLHRAAVACLLCRRAKVRCLVSQRLDRCDRCISNDSECVFAQPKRARARVPPYQYRSRRDLKPTPDSDQHSVEGHTYDTHFTEPLPLAPTSESISARRPSTCPSQGATTFDDRLPPWSPQSQIPIITDAMRAKIIAALATLKGKRGAPFSFVSAGDSPSFIDCSSRNVHVLRKQSFEQPQTTTLSLKLSSLLRPLKIDPDRESYDDGRRPGGAVKMPSYLSSMTLGQTVTDPIEAGMISRQASMALFEHFMVQMNAKWEYILDPHVDTHSDVQRRSPLLFASVLFCSSKFCNYIDGRIDPEPDPFLQTRLCSLARNLVIKTMAEGDRSTETMQAFYLLACWKDADDDISYLHSGYAFGILRDIDLKSIYGDGEYIARRRRTWLALFRQDRQQSLFFVRRAALNHGDDDMSFLCDLDTWLKMPYVLPSDFVACCSADLRRIQSKLCNSVQKASSMMLPCLLEQMDAELIAWKSRWNHYLAGEGRMHMNEDSSLDPTFLHPGKYHLTALANLWEHSVRLHVASAILRQALMASVTSSLDTNYQADRASWNIDLSMMQQVLSPNLPGLSSSIEGAFGTLHNLINFPPDDLRRAPDTILLLGPNAALFLCLLLCLPGNGILGAAFQSKAVDLIRGIAEHMKQCVQSPQDTVALQFTYLDSLVELLGPSVSNCPTEQQITRQQPAFHTPHTQFDTNDLDLDDPTLQAGPTMENEIGGHGLSSSGPDSTLGLSSEVCQNLHMQSLTNLLDGNLFWEMLAEGTEMNISS</sequence>
<dbReference type="AlphaFoldDB" id="A0A1V6SVP1"/>
<protein>
    <recommendedName>
        <fullName evidence="7">Zn(2)-C6 fungal-type domain-containing protein</fullName>
    </recommendedName>
</protein>
<keyword evidence="9" id="KW-1185">Reference proteome</keyword>
<dbReference type="SUPFAM" id="SSF57701">
    <property type="entry name" value="Zn2/Cys6 DNA-binding domain"/>
    <property type="match status" value="1"/>
</dbReference>
<feature type="compositionally biased region" description="Polar residues" evidence="6">
    <location>
        <begin position="724"/>
        <end position="733"/>
    </location>
</feature>
<dbReference type="STRING" id="254877.A0A1V6SVP1"/>
<reference evidence="9" key="1">
    <citation type="journal article" date="2017" name="Nat. Microbiol.">
        <title>Global analysis of biosynthetic gene clusters reveals vast potential of secondary metabolite production in Penicillium species.</title>
        <authorList>
            <person name="Nielsen J.C."/>
            <person name="Grijseels S."/>
            <person name="Prigent S."/>
            <person name="Ji B."/>
            <person name="Dainat J."/>
            <person name="Nielsen K.F."/>
            <person name="Frisvad J.C."/>
            <person name="Workman M."/>
            <person name="Nielsen J."/>
        </authorList>
    </citation>
    <scope>NUCLEOTIDE SEQUENCE [LARGE SCALE GENOMIC DNA]</scope>
    <source>
        <strain evidence="9">IBT 14082</strain>
    </source>
</reference>
<proteinExistence type="predicted"/>
<dbReference type="GO" id="GO:0000976">
    <property type="term" value="F:transcription cis-regulatory region binding"/>
    <property type="evidence" value="ECO:0007669"/>
    <property type="project" value="TreeGrafter"/>
</dbReference>
<name>A0A1V6SVP1_9EURO</name>
<dbReference type="PANTHER" id="PTHR31845">
    <property type="entry name" value="FINGER DOMAIN PROTEIN, PUTATIVE-RELATED"/>
    <property type="match status" value="1"/>
</dbReference>
<evidence type="ECO:0000313" key="9">
    <source>
        <dbReference type="Proteomes" id="UP000191342"/>
    </source>
</evidence>
<dbReference type="GO" id="GO:0000981">
    <property type="term" value="F:DNA-binding transcription factor activity, RNA polymerase II-specific"/>
    <property type="evidence" value="ECO:0007669"/>
    <property type="project" value="InterPro"/>
</dbReference>
<feature type="compositionally biased region" description="Basic and acidic residues" evidence="6">
    <location>
        <begin position="66"/>
        <end position="90"/>
    </location>
</feature>
<feature type="domain" description="Zn(2)-C6 fungal-type" evidence="7">
    <location>
        <begin position="17"/>
        <end position="49"/>
    </location>
</feature>
<evidence type="ECO:0000256" key="2">
    <source>
        <dbReference type="ARBA" id="ARBA00023015"/>
    </source>
</evidence>
<dbReference type="Pfam" id="PF00172">
    <property type="entry name" value="Zn_clus"/>
    <property type="match status" value="1"/>
</dbReference>
<evidence type="ECO:0000256" key="6">
    <source>
        <dbReference type="SAM" id="MobiDB-lite"/>
    </source>
</evidence>
<dbReference type="GO" id="GO:0008270">
    <property type="term" value="F:zinc ion binding"/>
    <property type="evidence" value="ECO:0007669"/>
    <property type="project" value="InterPro"/>
</dbReference>
<organism evidence="8 9">
    <name type="scientific">Penicillium flavigenum</name>
    <dbReference type="NCBI Taxonomy" id="254877"/>
    <lineage>
        <taxon>Eukaryota</taxon>
        <taxon>Fungi</taxon>
        <taxon>Dikarya</taxon>
        <taxon>Ascomycota</taxon>
        <taxon>Pezizomycotina</taxon>
        <taxon>Eurotiomycetes</taxon>
        <taxon>Eurotiomycetidae</taxon>
        <taxon>Eurotiales</taxon>
        <taxon>Aspergillaceae</taxon>
        <taxon>Penicillium</taxon>
    </lineage>
</organism>
<evidence type="ECO:0000313" key="8">
    <source>
        <dbReference type="EMBL" id="OQE17794.1"/>
    </source>
</evidence>
<keyword evidence="3" id="KW-0238">DNA-binding</keyword>